<feature type="domain" description="Histidine kinase" evidence="15">
    <location>
        <begin position="433"/>
        <end position="541"/>
    </location>
</feature>
<dbReference type="InterPro" id="IPR005467">
    <property type="entry name" value="His_kinase_dom"/>
</dbReference>
<evidence type="ECO:0000256" key="5">
    <source>
        <dbReference type="ARBA" id="ARBA00022553"/>
    </source>
</evidence>
<evidence type="ECO:0000256" key="12">
    <source>
        <dbReference type="ARBA" id="ARBA00023012"/>
    </source>
</evidence>
<reference evidence="17 18" key="1">
    <citation type="submission" date="2018-09" db="EMBL/GenBank/DDBJ databases">
        <authorList>
            <person name="Wang Z."/>
        </authorList>
    </citation>
    <scope>NUCLEOTIDE SEQUENCE [LARGE SCALE GENOMIC DNA]</scope>
    <source>
        <strain evidence="17 18">ALS 81</strain>
    </source>
</reference>
<proteinExistence type="predicted"/>
<dbReference type="Gene3D" id="1.10.287.130">
    <property type="match status" value="1"/>
</dbReference>
<dbReference type="SUPFAM" id="SSF55874">
    <property type="entry name" value="ATPase domain of HSP90 chaperone/DNA topoisomerase II/histidine kinase"/>
    <property type="match status" value="1"/>
</dbReference>
<keyword evidence="8" id="KW-0547">Nucleotide-binding</keyword>
<name>A0A420ECY8_9ALTE</name>
<dbReference type="Pfam" id="PF17203">
    <property type="entry name" value="sCache_3_2"/>
    <property type="match status" value="1"/>
</dbReference>
<evidence type="ECO:0000256" key="2">
    <source>
        <dbReference type="ARBA" id="ARBA00004651"/>
    </source>
</evidence>
<evidence type="ECO:0000256" key="11">
    <source>
        <dbReference type="ARBA" id="ARBA00022989"/>
    </source>
</evidence>
<evidence type="ECO:0000259" key="16">
    <source>
        <dbReference type="PROSITE" id="PS50112"/>
    </source>
</evidence>
<dbReference type="SMART" id="SM00091">
    <property type="entry name" value="PAS"/>
    <property type="match status" value="1"/>
</dbReference>
<dbReference type="InterPro" id="IPR000014">
    <property type="entry name" value="PAS"/>
</dbReference>
<evidence type="ECO:0000256" key="4">
    <source>
        <dbReference type="ARBA" id="ARBA00022475"/>
    </source>
</evidence>
<dbReference type="PROSITE" id="PS50109">
    <property type="entry name" value="HIS_KIN"/>
    <property type="match status" value="1"/>
</dbReference>
<dbReference type="GO" id="GO:0005886">
    <property type="term" value="C:plasma membrane"/>
    <property type="evidence" value="ECO:0007669"/>
    <property type="project" value="UniProtKB-SubCell"/>
</dbReference>
<accession>A0A420ECY8</accession>
<keyword evidence="13 14" id="KW-0472">Membrane</keyword>
<comment type="caution">
    <text evidence="17">The sequence shown here is derived from an EMBL/GenBank/DDBJ whole genome shotgun (WGS) entry which is preliminary data.</text>
</comment>
<keyword evidence="4" id="KW-1003">Cell membrane</keyword>
<evidence type="ECO:0000256" key="9">
    <source>
        <dbReference type="ARBA" id="ARBA00022777"/>
    </source>
</evidence>
<dbReference type="AlphaFoldDB" id="A0A420ECY8"/>
<evidence type="ECO:0000256" key="10">
    <source>
        <dbReference type="ARBA" id="ARBA00022840"/>
    </source>
</evidence>
<dbReference type="CDD" id="cd00130">
    <property type="entry name" value="PAS"/>
    <property type="match status" value="1"/>
</dbReference>
<evidence type="ECO:0000256" key="14">
    <source>
        <dbReference type="SAM" id="Phobius"/>
    </source>
</evidence>
<dbReference type="InterPro" id="IPR004358">
    <property type="entry name" value="Sig_transdc_His_kin-like_C"/>
</dbReference>
<dbReference type="SMART" id="SM00387">
    <property type="entry name" value="HATPase_c"/>
    <property type="match status" value="1"/>
</dbReference>
<feature type="transmembrane region" description="Helical" evidence="14">
    <location>
        <begin position="21"/>
        <end position="46"/>
    </location>
</feature>
<dbReference type="InterPro" id="IPR036890">
    <property type="entry name" value="HATPase_C_sf"/>
</dbReference>
<dbReference type="GO" id="GO:0005524">
    <property type="term" value="F:ATP binding"/>
    <property type="evidence" value="ECO:0007669"/>
    <property type="project" value="UniProtKB-KW"/>
</dbReference>
<dbReference type="InterPro" id="IPR003594">
    <property type="entry name" value="HATPase_dom"/>
</dbReference>
<dbReference type="SUPFAM" id="SSF55785">
    <property type="entry name" value="PYP-like sensor domain (PAS domain)"/>
    <property type="match status" value="1"/>
</dbReference>
<evidence type="ECO:0000256" key="1">
    <source>
        <dbReference type="ARBA" id="ARBA00000085"/>
    </source>
</evidence>
<protein>
    <recommendedName>
        <fullName evidence="3">histidine kinase</fullName>
        <ecNumber evidence="3">2.7.13.3</ecNumber>
    </recommendedName>
</protein>
<dbReference type="InterPro" id="IPR035965">
    <property type="entry name" value="PAS-like_dom_sf"/>
</dbReference>
<evidence type="ECO:0000313" key="17">
    <source>
        <dbReference type="EMBL" id="RKF18533.1"/>
    </source>
</evidence>
<evidence type="ECO:0000313" key="18">
    <source>
        <dbReference type="Proteomes" id="UP000286482"/>
    </source>
</evidence>
<comment type="subcellular location">
    <subcellularLocation>
        <location evidence="2">Cell membrane</location>
        <topology evidence="2">Multi-pass membrane protein</topology>
    </subcellularLocation>
</comment>
<dbReference type="InterPro" id="IPR013767">
    <property type="entry name" value="PAS_fold"/>
</dbReference>
<dbReference type="Pfam" id="PF02518">
    <property type="entry name" value="HATPase_c"/>
    <property type="match status" value="1"/>
</dbReference>
<dbReference type="Pfam" id="PF00989">
    <property type="entry name" value="PAS"/>
    <property type="match status" value="1"/>
</dbReference>
<dbReference type="OrthoDB" id="9792686at2"/>
<dbReference type="EC" id="2.7.13.3" evidence="3"/>
<dbReference type="CDD" id="cd18773">
    <property type="entry name" value="PDC1_HK_sensor"/>
    <property type="match status" value="1"/>
</dbReference>
<dbReference type="InterPro" id="IPR039506">
    <property type="entry name" value="SPOB_a"/>
</dbReference>
<dbReference type="RefSeq" id="WP_120354612.1">
    <property type="nucleotide sequence ID" value="NZ_RAQO01000005.1"/>
</dbReference>
<keyword evidence="11 14" id="KW-1133">Transmembrane helix</keyword>
<feature type="transmembrane region" description="Helical" evidence="14">
    <location>
        <begin position="183"/>
        <end position="204"/>
    </location>
</feature>
<dbReference type="InterPro" id="IPR029151">
    <property type="entry name" value="Sensor-like_sf"/>
</dbReference>
<dbReference type="PANTHER" id="PTHR43547:SF10">
    <property type="entry name" value="SENSOR HISTIDINE KINASE DCUS"/>
    <property type="match status" value="1"/>
</dbReference>
<dbReference type="InterPro" id="IPR033463">
    <property type="entry name" value="sCache_3"/>
</dbReference>
<gene>
    <name evidence="17" type="ORF">DBZ36_08985</name>
</gene>
<feature type="domain" description="PAS" evidence="16">
    <location>
        <begin position="222"/>
        <end position="265"/>
    </location>
</feature>
<dbReference type="GO" id="GO:0000155">
    <property type="term" value="F:phosphorelay sensor kinase activity"/>
    <property type="evidence" value="ECO:0007669"/>
    <property type="project" value="InterPro"/>
</dbReference>
<evidence type="ECO:0000256" key="13">
    <source>
        <dbReference type="ARBA" id="ARBA00023136"/>
    </source>
</evidence>
<keyword evidence="6" id="KW-0808">Transferase</keyword>
<dbReference type="PROSITE" id="PS50112">
    <property type="entry name" value="PAS"/>
    <property type="match status" value="1"/>
</dbReference>
<evidence type="ECO:0000256" key="8">
    <source>
        <dbReference type="ARBA" id="ARBA00022741"/>
    </source>
</evidence>
<keyword evidence="9 17" id="KW-0418">Kinase</keyword>
<dbReference type="InterPro" id="IPR016120">
    <property type="entry name" value="Sig_transdc_His_kin_SpoOB"/>
</dbReference>
<keyword evidence="10" id="KW-0067">ATP-binding</keyword>
<organism evidence="17 18">
    <name type="scientific">Alginatibacterium sediminis</name>
    <dbReference type="NCBI Taxonomy" id="2164068"/>
    <lineage>
        <taxon>Bacteria</taxon>
        <taxon>Pseudomonadati</taxon>
        <taxon>Pseudomonadota</taxon>
        <taxon>Gammaproteobacteria</taxon>
        <taxon>Alteromonadales</taxon>
        <taxon>Alteromonadaceae</taxon>
        <taxon>Alginatibacterium</taxon>
    </lineage>
</organism>
<dbReference type="SUPFAM" id="SSF103190">
    <property type="entry name" value="Sensory domain-like"/>
    <property type="match status" value="1"/>
</dbReference>
<evidence type="ECO:0000259" key="15">
    <source>
        <dbReference type="PROSITE" id="PS50109"/>
    </source>
</evidence>
<dbReference type="Gene3D" id="3.30.450.20">
    <property type="entry name" value="PAS domain"/>
    <property type="match status" value="2"/>
</dbReference>
<keyword evidence="7 14" id="KW-0812">Transmembrane</keyword>
<dbReference type="EMBL" id="RAQO01000005">
    <property type="protein sequence ID" value="RKF18533.1"/>
    <property type="molecule type" value="Genomic_DNA"/>
</dbReference>
<evidence type="ECO:0000256" key="3">
    <source>
        <dbReference type="ARBA" id="ARBA00012438"/>
    </source>
</evidence>
<dbReference type="Pfam" id="PF14689">
    <property type="entry name" value="SPOB_a"/>
    <property type="match status" value="1"/>
</dbReference>
<dbReference type="PRINTS" id="PR00344">
    <property type="entry name" value="BCTRLSENSOR"/>
</dbReference>
<keyword evidence="5" id="KW-0597">Phosphoprotein</keyword>
<evidence type="ECO:0000256" key="7">
    <source>
        <dbReference type="ARBA" id="ARBA00022692"/>
    </source>
</evidence>
<dbReference type="GO" id="GO:0006355">
    <property type="term" value="P:regulation of DNA-templated transcription"/>
    <property type="evidence" value="ECO:0007669"/>
    <property type="project" value="InterPro"/>
</dbReference>
<dbReference type="Proteomes" id="UP000286482">
    <property type="component" value="Unassembled WGS sequence"/>
</dbReference>
<keyword evidence="18" id="KW-1185">Reference proteome</keyword>
<sequence>MIFLHKRRDPLRSHQLFSYRSRLLLFMLGYSLLQLSIVVAVSYWYVSNQEYQDKGERALDVARVVAKLPNIVQGVTQSDSKSLQPFVEELRVAMGASFIVVGDAQGRRLAHPIPERIGKKMVGGDNSKALIRGQEYISTARGSLGYSVRGKVPIFSAQGQIIGIVSVGYLLDSIDRQLEPYITFMLLLVLAVISLNLALGWWMAQRIKNALLGYEPAQISRLYAELQATLNSIREGVISINTEGLITNINANAMRMLGQNPSATVPVGQHISDWLPDSDIDQQLKNRVAQSDIEIRLRGHAFIANRIPMLDEGGEFMGMVSSFRPKDEITLLTQQLSQIQANSEALRVQNHEHANKLNTIAGLIQLKKYQRALEFIGQENTSMQELIHFLQAAFSDPVICACLLGKYHRAHELGLELSIDPHCQLAHLPKHIDSEQLVLILSNLIDNAFEASLHCDAKPAVQVSISELGHDIIIDVEDHGVGISHEIKDRLFEKGVSSKSQAGHGIGLYSVIQTVELLDGNIEVSNNGLGTSFTVYLPKQGPLGEKP</sequence>
<dbReference type="Gene3D" id="3.30.565.10">
    <property type="entry name" value="Histidine kinase-like ATPase, C-terminal domain"/>
    <property type="match status" value="1"/>
</dbReference>
<dbReference type="PANTHER" id="PTHR43547">
    <property type="entry name" value="TWO-COMPONENT HISTIDINE KINASE"/>
    <property type="match status" value="1"/>
</dbReference>
<evidence type="ECO:0000256" key="6">
    <source>
        <dbReference type="ARBA" id="ARBA00022679"/>
    </source>
</evidence>
<comment type="catalytic activity">
    <reaction evidence="1">
        <text>ATP + protein L-histidine = ADP + protein N-phospho-L-histidine.</text>
        <dbReference type="EC" id="2.7.13.3"/>
    </reaction>
</comment>
<keyword evidence="12" id="KW-0902">Two-component regulatory system</keyword>
<dbReference type="SUPFAM" id="SSF55890">
    <property type="entry name" value="Sporulation response regulatory protein Spo0B"/>
    <property type="match status" value="1"/>
</dbReference>